<evidence type="ECO:0008006" key="3">
    <source>
        <dbReference type="Google" id="ProtNLM"/>
    </source>
</evidence>
<dbReference type="Proteomes" id="UP000005384">
    <property type="component" value="Unassembled WGS sequence"/>
</dbReference>
<evidence type="ECO:0000313" key="1">
    <source>
        <dbReference type="EMBL" id="EHI57529.1"/>
    </source>
</evidence>
<dbReference type="RefSeq" id="WP_006782626.1">
    <property type="nucleotide sequence ID" value="NZ_CP040506.1"/>
</dbReference>
<accession>G5IMB0</accession>
<name>G5IMB0_9FIRM</name>
<sequence>MKQLLNEIPDNFWSLFRSKNRPIYIEALLQINEEYQYSNYFLSREICIQTLSDYFSKQKIFLEQDEMEDDFDLLEPMATRILNWLLRAGWLRKVDDYYSMTVNIVIPDYAAVFVDAFTQLCSDEGDATQVYIQNIYAILFSFKNDARANLSLLKTALVNTRKLNKTLQDMLHNMDKFFASLLEKGFYGDLLKEHLDGYVEEIVRRKYHILKTSDNFYLYKTDIKMWLNEMRQNPEWLSEVCERNRRMRGKSVEVRSVLEQIDLIERGFDDIEHRIANMDKEHSKYIRATVTRLNYLLNEEDNMKGLVIQLLNHLSLSDRQDEEIGEIGGMMNLSQFTILSDKSLYRPRRPRQDFTEHLSADEEPEELSKDEILKLNKIRNRYSRKQIEEFVFSHMTDGRMEVTPGTVSSDEDFEKLVLAYDYSTRKDSPYRVREQETEAIDNGRYRYPKLVFEKKRKNG</sequence>
<gene>
    <name evidence="1" type="ORF">HMPREF9473_04638</name>
</gene>
<dbReference type="EMBL" id="ADLN01000120">
    <property type="protein sequence ID" value="EHI57529.1"/>
    <property type="molecule type" value="Genomic_DNA"/>
</dbReference>
<reference evidence="1 2" key="1">
    <citation type="submission" date="2011-08" db="EMBL/GenBank/DDBJ databases">
        <title>The Genome Sequence of Clostridium hathewayi WAL-18680.</title>
        <authorList>
            <consortium name="The Broad Institute Genome Sequencing Platform"/>
            <person name="Earl A."/>
            <person name="Ward D."/>
            <person name="Feldgarden M."/>
            <person name="Gevers D."/>
            <person name="Finegold S.M."/>
            <person name="Summanen P.H."/>
            <person name="Molitoris D.R."/>
            <person name="Song M."/>
            <person name="Daigneault M."/>
            <person name="Allen-Vercoe E."/>
            <person name="Young S.K."/>
            <person name="Zeng Q."/>
            <person name="Gargeya S."/>
            <person name="Fitzgerald M."/>
            <person name="Haas B."/>
            <person name="Abouelleil A."/>
            <person name="Alvarado L."/>
            <person name="Arachchi H.M."/>
            <person name="Berlin A."/>
            <person name="Brown A."/>
            <person name="Chapman S.B."/>
            <person name="Chen Z."/>
            <person name="Dunbar C."/>
            <person name="Freedman E."/>
            <person name="Gearin G."/>
            <person name="Gellesch M."/>
            <person name="Goldberg J."/>
            <person name="Griggs A."/>
            <person name="Gujja S."/>
            <person name="Heiman D."/>
            <person name="Howarth C."/>
            <person name="Larson L."/>
            <person name="Lui A."/>
            <person name="MacDonald P.J.P."/>
            <person name="Montmayeur A."/>
            <person name="Murphy C."/>
            <person name="Neiman D."/>
            <person name="Pearson M."/>
            <person name="Priest M."/>
            <person name="Roberts A."/>
            <person name="Saif S."/>
            <person name="Shea T."/>
            <person name="Shenoy N."/>
            <person name="Sisk P."/>
            <person name="Stolte C."/>
            <person name="Sykes S."/>
            <person name="Wortman J."/>
            <person name="Nusbaum C."/>
            <person name="Birren B."/>
        </authorList>
    </citation>
    <scope>NUCLEOTIDE SEQUENCE [LARGE SCALE GENOMIC DNA]</scope>
    <source>
        <strain evidence="1 2">WAL-18680</strain>
    </source>
</reference>
<dbReference type="HOGENOM" id="CLU_045653_1_0_9"/>
<dbReference type="OrthoDB" id="1933360at2"/>
<comment type="caution">
    <text evidence="1">The sequence shown here is derived from an EMBL/GenBank/DDBJ whole genome shotgun (WGS) entry which is preliminary data.</text>
</comment>
<proteinExistence type="predicted"/>
<dbReference type="InterPro" id="IPR043773">
    <property type="entry name" value="JetA"/>
</dbReference>
<evidence type="ECO:0000313" key="2">
    <source>
        <dbReference type="Proteomes" id="UP000005384"/>
    </source>
</evidence>
<dbReference type="PATRIC" id="fig|742737.3.peg.4626"/>
<dbReference type="AlphaFoldDB" id="G5IMB0"/>
<protein>
    <recommendedName>
        <fullName evidence="3">TIGR02677 family protein</fullName>
    </recommendedName>
</protein>
<organism evidence="1 2">
    <name type="scientific">Hungatella hathewayi WAL-18680</name>
    <dbReference type="NCBI Taxonomy" id="742737"/>
    <lineage>
        <taxon>Bacteria</taxon>
        <taxon>Bacillati</taxon>
        <taxon>Bacillota</taxon>
        <taxon>Clostridia</taxon>
        <taxon>Lachnospirales</taxon>
        <taxon>Lachnospiraceae</taxon>
        <taxon>Hungatella</taxon>
    </lineage>
</organism>
<dbReference type="Pfam" id="PF18982">
    <property type="entry name" value="JetA"/>
    <property type="match status" value="1"/>
</dbReference>
<keyword evidence="2" id="KW-1185">Reference proteome</keyword>